<name>X1A012_9ZZZZ</name>
<comment type="caution">
    <text evidence="1">The sequence shown here is derived from an EMBL/GenBank/DDBJ whole genome shotgun (WGS) entry which is preliminary data.</text>
</comment>
<reference evidence="1" key="1">
    <citation type="journal article" date="2014" name="Front. Microbiol.">
        <title>High frequency of phylogenetically diverse reductive dehalogenase-homologous genes in deep subseafloor sedimentary metagenomes.</title>
        <authorList>
            <person name="Kawai M."/>
            <person name="Futagami T."/>
            <person name="Toyoda A."/>
            <person name="Takaki Y."/>
            <person name="Nishi S."/>
            <person name="Hori S."/>
            <person name="Arai W."/>
            <person name="Tsubouchi T."/>
            <person name="Morono Y."/>
            <person name="Uchiyama I."/>
            <person name="Ito T."/>
            <person name="Fujiyama A."/>
            <person name="Inagaki F."/>
            <person name="Takami H."/>
        </authorList>
    </citation>
    <scope>NUCLEOTIDE SEQUENCE</scope>
    <source>
        <strain evidence="1">Expedition CK06-06</strain>
    </source>
</reference>
<protein>
    <submittedName>
        <fullName evidence="1">Uncharacterized protein</fullName>
    </submittedName>
</protein>
<dbReference type="EMBL" id="BART01015808">
    <property type="protein sequence ID" value="GAG75159.1"/>
    <property type="molecule type" value="Genomic_DNA"/>
</dbReference>
<accession>X1A012</accession>
<organism evidence="1">
    <name type="scientific">marine sediment metagenome</name>
    <dbReference type="NCBI Taxonomy" id="412755"/>
    <lineage>
        <taxon>unclassified sequences</taxon>
        <taxon>metagenomes</taxon>
        <taxon>ecological metagenomes</taxon>
    </lineage>
</organism>
<feature type="non-terminal residue" evidence="1">
    <location>
        <position position="1"/>
    </location>
</feature>
<sequence length="48" mass="5837">RYVNEELFEDLDNIKFISNEKTLFKQQNGEEIFSFKTLENNVFLSEYI</sequence>
<dbReference type="AlphaFoldDB" id="X1A012"/>
<proteinExistence type="predicted"/>
<gene>
    <name evidence="1" type="ORF">S01H4_30595</name>
</gene>
<evidence type="ECO:0000313" key="1">
    <source>
        <dbReference type="EMBL" id="GAG75159.1"/>
    </source>
</evidence>